<sequence length="75" mass="8536">MIEADELIESDREIRDKLQNGRWTPAVLVEWTGLSKQPIHNRLNVLVAAGHVENAHESGLYELVDDSRDDWATVL</sequence>
<keyword evidence="2" id="KW-1185">Reference proteome</keyword>
<protein>
    <submittedName>
        <fullName evidence="1">ArsR family transcriptional regulator</fullName>
    </submittedName>
</protein>
<gene>
    <name evidence="1" type="ORF">GRX66_00315</name>
</gene>
<accession>A0A6B0SGT0</accession>
<organism evidence="1 2">
    <name type="scientific">Halobacterium bonnevillei</name>
    <dbReference type="NCBI Taxonomy" id="2692200"/>
    <lineage>
        <taxon>Archaea</taxon>
        <taxon>Methanobacteriati</taxon>
        <taxon>Methanobacteriota</taxon>
        <taxon>Stenosarchaea group</taxon>
        <taxon>Halobacteria</taxon>
        <taxon>Halobacteriales</taxon>
        <taxon>Halobacteriaceae</taxon>
        <taxon>Halobacterium</taxon>
    </lineage>
</organism>
<proteinExistence type="predicted"/>
<comment type="caution">
    <text evidence="1">The sequence shown here is derived from an EMBL/GenBank/DDBJ whole genome shotgun (WGS) entry which is preliminary data.</text>
</comment>
<dbReference type="EMBL" id="WUUU01000001">
    <property type="protein sequence ID" value="MXR19121.1"/>
    <property type="molecule type" value="Genomic_DNA"/>
</dbReference>
<name>A0A6B0SGT0_9EURY</name>
<evidence type="ECO:0000313" key="1">
    <source>
        <dbReference type="EMBL" id="MXR19121.1"/>
    </source>
</evidence>
<reference evidence="1 2" key="1">
    <citation type="submission" date="2019-12" db="EMBL/GenBank/DDBJ databases">
        <title>Isolation and characterization of three novel carbon monoxide-oxidizing members of Halobacteria from salione crusts and soils.</title>
        <authorList>
            <person name="Myers M.R."/>
            <person name="King G.M."/>
        </authorList>
    </citation>
    <scope>NUCLEOTIDE SEQUENCE [LARGE SCALE GENOMIC DNA]</scope>
    <source>
        <strain evidence="1 2">PCN9</strain>
    </source>
</reference>
<dbReference type="SUPFAM" id="SSF46785">
    <property type="entry name" value="Winged helix' DNA-binding domain"/>
    <property type="match status" value="1"/>
</dbReference>
<dbReference type="InterPro" id="IPR036390">
    <property type="entry name" value="WH_DNA-bd_sf"/>
</dbReference>
<dbReference type="OrthoDB" id="275628at2157"/>
<dbReference type="Proteomes" id="UP000471521">
    <property type="component" value="Unassembled WGS sequence"/>
</dbReference>
<dbReference type="RefSeq" id="WP_159524722.1">
    <property type="nucleotide sequence ID" value="NZ_WUUU01000001.1"/>
</dbReference>
<evidence type="ECO:0000313" key="2">
    <source>
        <dbReference type="Proteomes" id="UP000471521"/>
    </source>
</evidence>
<dbReference type="AlphaFoldDB" id="A0A6B0SGT0"/>